<evidence type="ECO:0000313" key="2">
    <source>
        <dbReference type="EMBL" id="CAB4636246.1"/>
    </source>
</evidence>
<accession>A0A6J6E408</accession>
<dbReference type="NCBIfam" id="NF045942">
    <property type="entry name" value="PolPhglucPhase"/>
    <property type="match status" value="1"/>
</dbReference>
<dbReference type="PANTHER" id="PTHR18964:SF146">
    <property type="entry name" value="POLYPHOSPHATE GLUCOKINASE"/>
    <property type="match status" value="1"/>
</dbReference>
<dbReference type="InterPro" id="IPR043129">
    <property type="entry name" value="ATPase_NBD"/>
</dbReference>
<proteinExistence type="predicted"/>
<dbReference type="Gene3D" id="3.30.420.40">
    <property type="match status" value="2"/>
</dbReference>
<dbReference type="EMBL" id="CAEZVY010000012">
    <property type="protein sequence ID" value="CAB4636246.1"/>
    <property type="molecule type" value="Genomic_DNA"/>
</dbReference>
<dbReference type="Pfam" id="PF00480">
    <property type="entry name" value="ROK"/>
    <property type="match status" value="1"/>
</dbReference>
<dbReference type="InterPro" id="IPR000600">
    <property type="entry name" value="ROK"/>
</dbReference>
<organism evidence="1">
    <name type="scientific">freshwater metagenome</name>
    <dbReference type="NCBI Taxonomy" id="449393"/>
    <lineage>
        <taxon>unclassified sequences</taxon>
        <taxon>metagenomes</taxon>
        <taxon>ecological metagenomes</taxon>
    </lineage>
</organism>
<dbReference type="CDD" id="cd24058">
    <property type="entry name" value="ASKHA_NBD_ROK_PPGK"/>
    <property type="match status" value="1"/>
</dbReference>
<evidence type="ECO:0000313" key="1">
    <source>
        <dbReference type="EMBL" id="CAB4571122.1"/>
    </source>
</evidence>
<dbReference type="PANTHER" id="PTHR18964">
    <property type="entry name" value="ROK (REPRESSOR, ORF, KINASE) FAMILY"/>
    <property type="match status" value="1"/>
</dbReference>
<dbReference type="SUPFAM" id="SSF53067">
    <property type="entry name" value="Actin-like ATPase domain"/>
    <property type="match status" value="1"/>
</dbReference>
<gene>
    <name evidence="1" type="ORF">UFOPK1684_00725</name>
    <name evidence="2" type="ORF">UFOPK2158_00200</name>
</gene>
<protein>
    <submittedName>
        <fullName evidence="1">Unannotated protein</fullName>
    </submittedName>
</protein>
<dbReference type="EMBL" id="CAEZTM010000027">
    <property type="protein sequence ID" value="CAB4571122.1"/>
    <property type="molecule type" value="Genomic_DNA"/>
</dbReference>
<reference evidence="1" key="1">
    <citation type="submission" date="2020-05" db="EMBL/GenBank/DDBJ databases">
        <authorList>
            <person name="Chiriac C."/>
            <person name="Salcher M."/>
            <person name="Ghai R."/>
            <person name="Kavagutti S V."/>
        </authorList>
    </citation>
    <scope>NUCLEOTIDE SEQUENCE</scope>
</reference>
<dbReference type="AlphaFoldDB" id="A0A6J6E408"/>
<sequence length="248" mass="26055">MTAAIGIDIGGTGIKGARVRVSTGALLSERIKYPTPPGGHPGDVLECVRHILDDLESSRDELVGVCFPGVVRHGVTMSAANVSPDWIGLPAERLFADSLDREVHFVNDADAAGLAEARLGAARNVAGLVIVVTLGTGIGTALISDGVLVPNAELGHLEVDGSEAELRASNAAREREGLSFEAWGQRLTRYFGHLEMLFSPDLFVIGGGVSTEHAEFFHYIAVSTPIKPAELFNNAGIVGSALLATLNH</sequence>
<name>A0A6J6E408_9ZZZZ</name>